<feature type="binding site" evidence="8">
    <location>
        <position position="255"/>
    </location>
    <ligand>
        <name>GTP</name>
        <dbReference type="ChEBI" id="CHEBI:37565"/>
    </ligand>
</feature>
<dbReference type="RefSeq" id="WP_204721361.1">
    <property type="nucleotide sequence ID" value="NZ_JACSNR010000008.1"/>
</dbReference>
<dbReference type="EMBL" id="JACSNR010000008">
    <property type="protein sequence ID" value="MBM6923785.1"/>
    <property type="molecule type" value="Genomic_DNA"/>
</dbReference>
<sequence length="377" mass="42149">MRNSITPLPGGRLRKEYRGTLAWKREITLLRQMAGSGLCPELLDAPLRQAEMAECPGVPLGECIRTASRQEAREMVAALAAWTDAFEREYHRRTGQTAVLEDLSPGNFLWDAASRKITGLDFEFWHTGSPAENRGGLLCMAERLKAAEITGEELTGELYRQFRGGFDRAELEHRAARARQQTALRQRAMPLIRQTAGVILAGGQSRRMGSPKALLPWKDGCFLDQAIDTLWVFDRLLLSANEPVYRQFGCPVLEDRHRGIGPLGALHTALLDAGREWVFLLPCDMPYFRTETVLELFAQADPDRDEACIFSAGGHLFPTVGLYSRRLLPAVERQIASGEYRLRDLFAGRAVRVLPADRPGEFVNVNTPGEYQALLTI</sequence>
<dbReference type="Gene3D" id="3.90.1200.10">
    <property type="match status" value="1"/>
</dbReference>
<feature type="binding site" evidence="8">
    <location>
        <begin position="200"/>
        <end position="202"/>
    </location>
    <ligand>
        <name>GTP</name>
        <dbReference type="ChEBI" id="CHEBI:37565"/>
    </ligand>
</feature>
<evidence type="ECO:0000256" key="4">
    <source>
        <dbReference type="ARBA" id="ARBA00022741"/>
    </source>
</evidence>
<comment type="caution">
    <text evidence="10">The sequence shown here is derived from an EMBL/GenBank/DDBJ whole genome shotgun (WGS) entry which is preliminary data.</text>
</comment>
<keyword evidence="6 8" id="KW-0342">GTP-binding</keyword>
<evidence type="ECO:0000256" key="5">
    <source>
        <dbReference type="ARBA" id="ARBA00022842"/>
    </source>
</evidence>
<feature type="binding site" evidence="8">
    <location>
        <position position="284"/>
    </location>
    <ligand>
        <name>GTP</name>
        <dbReference type="ChEBI" id="CHEBI:37565"/>
    </ligand>
</feature>
<reference evidence="10 11" key="1">
    <citation type="journal article" date="2021" name="Sci. Rep.">
        <title>The distribution of antibiotic resistance genes in chicken gut microbiota commensals.</title>
        <authorList>
            <person name="Juricova H."/>
            <person name="Matiasovicova J."/>
            <person name="Kubasova T."/>
            <person name="Cejkova D."/>
            <person name="Rychlik I."/>
        </authorList>
    </citation>
    <scope>NUCLEOTIDE SEQUENCE [LARGE SCALE GENOMIC DNA]</scope>
    <source>
        <strain evidence="10 11">An564</strain>
    </source>
</reference>
<dbReference type="PANTHER" id="PTHR19136:SF81">
    <property type="entry name" value="MOLYBDENUM COFACTOR GUANYLYLTRANSFERASE"/>
    <property type="match status" value="1"/>
</dbReference>
<dbReference type="SUPFAM" id="SSF53448">
    <property type="entry name" value="Nucleotide-diphospho-sugar transferases"/>
    <property type="match status" value="1"/>
</dbReference>
<evidence type="ECO:0000259" key="9">
    <source>
        <dbReference type="Pfam" id="PF12804"/>
    </source>
</evidence>
<keyword evidence="10" id="KW-0548">Nucleotidyltransferase</keyword>
<evidence type="ECO:0000256" key="8">
    <source>
        <dbReference type="HAMAP-Rule" id="MF_00316"/>
    </source>
</evidence>
<feature type="domain" description="MobA-like NTP transferase" evidence="9">
    <location>
        <begin position="197"/>
        <end position="347"/>
    </location>
</feature>
<evidence type="ECO:0000256" key="6">
    <source>
        <dbReference type="ARBA" id="ARBA00023134"/>
    </source>
</evidence>
<dbReference type="InterPro" id="IPR011009">
    <property type="entry name" value="Kinase-like_dom_sf"/>
</dbReference>
<evidence type="ECO:0000256" key="2">
    <source>
        <dbReference type="ARBA" id="ARBA00022679"/>
    </source>
</evidence>
<evidence type="ECO:0000256" key="1">
    <source>
        <dbReference type="ARBA" id="ARBA00022490"/>
    </source>
</evidence>
<dbReference type="Pfam" id="PF12804">
    <property type="entry name" value="NTP_transf_3"/>
    <property type="match status" value="1"/>
</dbReference>
<keyword evidence="3 8" id="KW-0479">Metal-binding</keyword>
<dbReference type="InterPro" id="IPR025877">
    <property type="entry name" value="MobA-like_NTP_Trfase"/>
</dbReference>
<comment type="similarity">
    <text evidence="8">Belongs to the MobA family.</text>
</comment>
<dbReference type="Gene3D" id="3.90.550.10">
    <property type="entry name" value="Spore Coat Polysaccharide Biosynthesis Protein SpsA, Chain A"/>
    <property type="match status" value="1"/>
</dbReference>
<dbReference type="InterPro" id="IPR029044">
    <property type="entry name" value="Nucleotide-diphossugar_trans"/>
</dbReference>
<dbReference type="Proteomes" id="UP000724149">
    <property type="component" value="Unassembled WGS sequence"/>
</dbReference>
<protein>
    <recommendedName>
        <fullName evidence="8">Probable molybdenum cofactor guanylyltransferase</fullName>
        <shortName evidence="8">MoCo guanylyltransferase</shortName>
        <ecNumber evidence="8">2.7.7.77</ecNumber>
    </recommendedName>
    <alternativeName>
        <fullName evidence="8">GTP:molybdopterin guanylyltransferase</fullName>
    </alternativeName>
    <alternativeName>
        <fullName evidence="8">Mo-MPT guanylyltransferase</fullName>
    </alternativeName>
    <alternativeName>
        <fullName evidence="8">Molybdopterin guanylyltransferase</fullName>
    </alternativeName>
    <alternativeName>
        <fullName evidence="8">Molybdopterin-guanine dinucleotide synthase</fullName>
        <shortName evidence="8">MGD synthase</shortName>
    </alternativeName>
</protein>
<evidence type="ECO:0000256" key="7">
    <source>
        <dbReference type="ARBA" id="ARBA00023150"/>
    </source>
</evidence>
<keyword evidence="1 8" id="KW-0963">Cytoplasm</keyword>
<name>A0ABS2GMS1_9FIRM</name>
<keyword evidence="11" id="KW-1185">Reference proteome</keyword>
<proteinExistence type="inferred from homology"/>
<dbReference type="SUPFAM" id="SSF56112">
    <property type="entry name" value="Protein kinase-like (PK-like)"/>
    <property type="match status" value="1"/>
</dbReference>
<dbReference type="InterPro" id="IPR013482">
    <property type="entry name" value="Molybde_CF_guanTrfase"/>
</dbReference>
<keyword evidence="4 8" id="KW-0547">Nucleotide-binding</keyword>
<comment type="catalytic activity">
    <reaction evidence="8">
        <text>Mo-molybdopterin + GTP + H(+) = Mo-molybdopterin guanine dinucleotide + diphosphate</text>
        <dbReference type="Rhea" id="RHEA:34243"/>
        <dbReference type="ChEBI" id="CHEBI:15378"/>
        <dbReference type="ChEBI" id="CHEBI:33019"/>
        <dbReference type="ChEBI" id="CHEBI:37565"/>
        <dbReference type="ChEBI" id="CHEBI:71302"/>
        <dbReference type="ChEBI" id="CHEBI:71310"/>
        <dbReference type="EC" id="2.7.7.77"/>
    </reaction>
</comment>
<feature type="binding site" evidence="8">
    <location>
        <position position="212"/>
    </location>
    <ligand>
        <name>GTP</name>
        <dbReference type="ChEBI" id="CHEBI:37565"/>
    </ligand>
</feature>
<dbReference type="GO" id="GO:0016779">
    <property type="term" value="F:nucleotidyltransferase activity"/>
    <property type="evidence" value="ECO:0007669"/>
    <property type="project" value="UniProtKB-KW"/>
</dbReference>
<comment type="function">
    <text evidence="8">Transfers a GMP moiety from GTP to Mo-molybdopterin (Mo-MPT) cofactor (Moco or molybdenum cofactor) to form Mo-molybdopterin guanine dinucleotide (Mo-MGD) cofactor.</text>
</comment>
<accession>A0ABS2GMS1</accession>
<keyword evidence="7 8" id="KW-0501">Molybdenum cofactor biosynthesis</keyword>
<organism evidence="10 11">
    <name type="scientific">Hydrogenoanaerobacterium saccharovorans</name>
    <dbReference type="NCBI Taxonomy" id="474960"/>
    <lineage>
        <taxon>Bacteria</taxon>
        <taxon>Bacillati</taxon>
        <taxon>Bacillota</taxon>
        <taxon>Clostridia</taxon>
        <taxon>Eubacteriales</taxon>
        <taxon>Oscillospiraceae</taxon>
        <taxon>Hydrogenoanaerobacterium</taxon>
    </lineage>
</organism>
<comment type="subcellular location">
    <subcellularLocation>
        <location evidence="8">Cytoplasm</location>
    </subcellularLocation>
</comment>
<keyword evidence="5 8" id="KW-0460">Magnesium</keyword>
<keyword evidence="2 8" id="KW-0808">Transferase</keyword>
<comment type="domain">
    <text evidence="8">The N-terminal domain determines nucleotide recognition and specific binding, while the C-terminal domain determines the specific binding to the target protein.</text>
</comment>
<feature type="binding site" evidence="8">
    <location>
        <position position="284"/>
    </location>
    <ligand>
        <name>Mg(2+)</name>
        <dbReference type="ChEBI" id="CHEBI:18420"/>
    </ligand>
</feature>
<dbReference type="HAMAP" id="MF_00316">
    <property type="entry name" value="MobA"/>
    <property type="match status" value="1"/>
</dbReference>
<dbReference type="CDD" id="cd02503">
    <property type="entry name" value="MobA"/>
    <property type="match status" value="1"/>
</dbReference>
<comment type="caution">
    <text evidence="8">Lacks conserved residue(s) required for the propagation of feature annotation.</text>
</comment>
<evidence type="ECO:0000256" key="3">
    <source>
        <dbReference type="ARBA" id="ARBA00022723"/>
    </source>
</evidence>
<evidence type="ECO:0000313" key="10">
    <source>
        <dbReference type="EMBL" id="MBM6923785.1"/>
    </source>
</evidence>
<comment type="cofactor">
    <cofactor evidence="8">
        <name>Mg(2+)</name>
        <dbReference type="ChEBI" id="CHEBI:18420"/>
    </cofactor>
</comment>
<evidence type="ECO:0000313" key="11">
    <source>
        <dbReference type="Proteomes" id="UP000724149"/>
    </source>
</evidence>
<dbReference type="PANTHER" id="PTHR19136">
    <property type="entry name" value="MOLYBDENUM COFACTOR GUANYLYLTRANSFERASE"/>
    <property type="match status" value="1"/>
</dbReference>
<dbReference type="EC" id="2.7.7.77" evidence="8"/>
<gene>
    <name evidence="8" type="primary">mobA</name>
    <name evidence="10" type="ORF">H9X81_08810</name>
</gene>